<evidence type="ECO:0000256" key="1">
    <source>
        <dbReference type="SAM" id="MobiDB-lite"/>
    </source>
</evidence>
<sequence length="98" mass="10885">MAEQQKKRPFHETIVDATERVENAEQLAFLAPLIAETKIPKNHDTIVAVWDSKREELGLEDNELLFGVRAAVLRQKEEAEEEAAKNAKKAEGVGSSTA</sequence>
<feature type="region of interest" description="Disordered" evidence="1">
    <location>
        <begin position="77"/>
        <end position="98"/>
    </location>
</feature>
<organism evidence="2 3">
    <name type="scientific">Candidatus Giovannonibacteria bacterium GW2011_GWB1_44_23</name>
    <dbReference type="NCBI Taxonomy" id="1618652"/>
    <lineage>
        <taxon>Bacteria</taxon>
        <taxon>Candidatus Giovannoniibacteriota</taxon>
    </lineage>
</organism>
<protein>
    <submittedName>
        <fullName evidence="2">Uncharacterized protein</fullName>
    </submittedName>
</protein>
<evidence type="ECO:0000313" key="3">
    <source>
        <dbReference type="Proteomes" id="UP000033977"/>
    </source>
</evidence>
<dbReference type="AlphaFoldDB" id="A0A0G1IEC0"/>
<evidence type="ECO:0000313" key="2">
    <source>
        <dbReference type="EMBL" id="KKT57153.1"/>
    </source>
</evidence>
<accession>A0A0G1IEC0</accession>
<dbReference type="EMBL" id="LCIN01000007">
    <property type="protein sequence ID" value="KKT57153.1"/>
    <property type="molecule type" value="Genomic_DNA"/>
</dbReference>
<dbReference type="Proteomes" id="UP000033977">
    <property type="component" value="Unassembled WGS sequence"/>
</dbReference>
<comment type="caution">
    <text evidence="2">The sequence shown here is derived from an EMBL/GenBank/DDBJ whole genome shotgun (WGS) entry which is preliminary data.</text>
</comment>
<reference evidence="2 3" key="1">
    <citation type="journal article" date="2015" name="Nature">
        <title>rRNA introns, odd ribosomes, and small enigmatic genomes across a large radiation of phyla.</title>
        <authorList>
            <person name="Brown C.T."/>
            <person name="Hug L.A."/>
            <person name="Thomas B.C."/>
            <person name="Sharon I."/>
            <person name="Castelle C.J."/>
            <person name="Singh A."/>
            <person name="Wilkins M.J."/>
            <person name="Williams K.H."/>
            <person name="Banfield J.F."/>
        </authorList>
    </citation>
    <scope>NUCLEOTIDE SEQUENCE [LARGE SCALE GENOMIC DNA]</scope>
</reference>
<name>A0A0G1IEC0_9BACT</name>
<feature type="compositionally biased region" description="Basic and acidic residues" evidence="1">
    <location>
        <begin position="77"/>
        <end position="91"/>
    </location>
</feature>
<proteinExistence type="predicted"/>
<gene>
    <name evidence="2" type="ORF">UW49_C0007G0033</name>
</gene>